<accession>A0ABP8LNR6</accession>
<reference evidence="9" key="1">
    <citation type="journal article" date="2019" name="Int. J. Syst. Evol. Microbiol.">
        <title>The Global Catalogue of Microorganisms (GCM) 10K type strain sequencing project: providing services to taxonomists for standard genome sequencing and annotation.</title>
        <authorList>
            <consortium name="The Broad Institute Genomics Platform"/>
            <consortium name="The Broad Institute Genome Sequencing Center for Infectious Disease"/>
            <person name="Wu L."/>
            <person name="Ma J."/>
        </authorList>
    </citation>
    <scope>NUCLEOTIDE SEQUENCE [LARGE SCALE GENOMIC DNA]</scope>
    <source>
        <strain evidence="9">JCM 31920</strain>
    </source>
</reference>
<keyword evidence="6" id="KW-1133">Transmembrane helix</keyword>
<dbReference type="PANTHER" id="PTHR43304">
    <property type="entry name" value="PHYTOCHROME-LIKE PROTEIN CPH1"/>
    <property type="match status" value="1"/>
</dbReference>
<sequence length="476" mass="53818">MNFRLYQPPRLKFNFRNPLALFRLLFLVPLLLIVGLSIGFNRVNRHLTFYAAQVDNSQQVLTELSSLSTTLYEINFNILAHNAYGNRSNRDLALDNVPLLLGQSSRLDSLLSREEDQRKLNREIRAGIYVLYDLGTPDSAPDLTFFSKPGKLSLPNTTAMRETYQLIAQLKEKAAALMDLRLEIRNNYQSQLFRYNWLLTLVSVVFMAAIFYLLDGELLRNRKYRADLENKIENLNRSNNELEQFAYSASHDLQEPLRKIKSFSDRIEQKHAAGMSEESRTLLEKISSSAGRMQRLIHDLLAFSQLMRPQNSREQVALNKTLREVQSNLSLAIAEKNATITSDDLPTVSAYPSQMVQLFQNLLENALKYTKPGLAPAIGVTHAVVKGSEIGSCMPAHKQLDFHCITITDNGIGFAEEFAEKVFALFQRLHGRDSYEGTGIGLAICKRVVTNHNGYITARSIKGLGASFSFYLPVEG</sequence>
<dbReference type="Gene3D" id="1.10.287.130">
    <property type="match status" value="1"/>
</dbReference>
<evidence type="ECO:0000256" key="4">
    <source>
        <dbReference type="ARBA" id="ARBA00022679"/>
    </source>
</evidence>
<dbReference type="SUPFAM" id="SSF55874">
    <property type="entry name" value="ATPase domain of HSP90 chaperone/DNA topoisomerase II/histidine kinase"/>
    <property type="match status" value="1"/>
</dbReference>
<evidence type="ECO:0000313" key="8">
    <source>
        <dbReference type="EMBL" id="GAA4433218.1"/>
    </source>
</evidence>
<comment type="catalytic activity">
    <reaction evidence="1">
        <text>ATP + protein L-histidine = ADP + protein N-phospho-L-histidine.</text>
        <dbReference type="EC" id="2.7.13.3"/>
    </reaction>
</comment>
<evidence type="ECO:0000256" key="6">
    <source>
        <dbReference type="SAM" id="Phobius"/>
    </source>
</evidence>
<dbReference type="InterPro" id="IPR052162">
    <property type="entry name" value="Sensor_kinase/Photoreceptor"/>
</dbReference>
<keyword evidence="4" id="KW-0808">Transferase</keyword>
<dbReference type="Pfam" id="PF00512">
    <property type="entry name" value="HisKA"/>
    <property type="match status" value="1"/>
</dbReference>
<dbReference type="Gene3D" id="3.30.565.10">
    <property type="entry name" value="Histidine kinase-like ATPase, C-terminal domain"/>
    <property type="match status" value="1"/>
</dbReference>
<protein>
    <recommendedName>
        <fullName evidence="2">histidine kinase</fullName>
        <ecNumber evidence="2">2.7.13.3</ecNumber>
    </recommendedName>
</protein>
<dbReference type="CDD" id="cd00082">
    <property type="entry name" value="HisKA"/>
    <property type="match status" value="1"/>
</dbReference>
<keyword evidence="6" id="KW-0472">Membrane</keyword>
<dbReference type="EMBL" id="BAABEY010000005">
    <property type="protein sequence ID" value="GAA4433218.1"/>
    <property type="molecule type" value="Genomic_DNA"/>
</dbReference>
<dbReference type="Proteomes" id="UP001501508">
    <property type="component" value="Unassembled WGS sequence"/>
</dbReference>
<feature type="domain" description="Histidine kinase" evidence="7">
    <location>
        <begin position="248"/>
        <end position="476"/>
    </location>
</feature>
<keyword evidence="3" id="KW-0597">Phosphoprotein</keyword>
<dbReference type="InterPro" id="IPR036097">
    <property type="entry name" value="HisK_dim/P_sf"/>
</dbReference>
<evidence type="ECO:0000256" key="1">
    <source>
        <dbReference type="ARBA" id="ARBA00000085"/>
    </source>
</evidence>
<organism evidence="8 9">
    <name type="scientific">Ravibacter arvi</name>
    <dbReference type="NCBI Taxonomy" id="2051041"/>
    <lineage>
        <taxon>Bacteria</taxon>
        <taxon>Pseudomonadati</taxon>
        <taxon>Bacteroidota</taxon>
        <taxon>Cytophagia</taxon>
        <taxon>Cytophagales</taxon>
        <taxon>Spirosomataceae</taxon>
        <taxon>Ravibacter</taxon>
    </lineage>
</organism>
<gene>
    <name evidence="8" type="ORF">GCM10023091_06420</name>
</gene>
<name>A0ABP8LNR6_9BACT</name>
<dbReference type="InterPro" id="IPR005467">
    <property type="entry name" value="His_kinase_dom"/>
</dbReference>
<dbReference type="Pfam" id="PF02518">
    <property type="entry name" value="HATPase_c"/>
    <property type="match status" value="1"/>
</dbReference>
<keyword evidence="5" id="KW-0418">Kinase</keyword>
<dbReference type="InterPro" id="IPR003594">
    <property type="entry name" value="HATPase_dom"/>
</dbReference>
<dbReference type="EC" id="2.7.13.3" evidence="2"/>
<feature type="transmembrane region" description="Helical" evidence="6">
    <location>
        <begin position="195"/>
        <end position="214"/>
    </location>
</feature>
<dbReference type="SMART" id="SM00387">
    <property type="entry name" value="HATPase_c"/>
    <property type="match status" value="1"/>
</dbReference>
<evidence type="ECO:0000313" key="9">
    <source>
        <dbReference type="Proteomes" id="UP001501508"/>
    </source>
</evidence>
<dbReference type="PRINTS" id="PR00344">
    <property type="entry name" value="BCTRLSENSOR"/>
</dbReference>
<dbReference type="RefSeq" id="WP_345026603.1">
    <property type="nucleotide sequence ID" value="NZ_BAABEY010000005.1"/>
</dbReference>
<dbReference type="InterPro" id="IPR003661">
    <property type="entry name" value="HisK_dim/P_dom"/>
</dbReference>
<comment type="caution">
    <text evidence="8">The sequence shown here is derived from an EMBL/GenBank/DDBJ whole genome shotgun (WGS) entry which is preliminary data.</text>
</comment>
<dbReference type="InterPro" id="IPR036890">
    <property type="entry name" value="HATPase_C_sf"/>
</dbReference>
<evidence type="ECO:0000256" key="5">
    <source>
        <dbReference type="ARBA" id="ARBA00022777"/>
    </source>
</evidence>
<dbReference type="InterPro" id="IPR004358">
    <property type="entry name" value="Sig_transdc_His_kin-like_C"/>
</dbReference>
<dbReference type="SUPFAM" id="SSF47384">
    <property type="entry name" value="Homodimeric domain of signal transducing histidine kinase"/>
    <property type="match status" value="1"/>
</dbReference>
<evidence type="ECO:0000256" key="2">
    <source>
        <dbReference type="ARBA" id="ARBA00012438"/>
    </source>
</evidence>
<evidence type="ECO:0000259" key="7">
    <source>
        <dbReference type="PROSITE" id="PS50109"/>
    </source>
</evidence>
<dbReference type="PANTHER" id="PTHR43304:SF1">
    <property type="entry name" value="PAC DOMAIN-CONTAINING PROTEIN"/>
    <property type="match status" value="1"/>
</dbReference>
<proteinExistence type="predicted"/>
<feature type="transmembrane region" description="Helical" evidence="6">
    <location>
        <begin position="20"/>
        <end position="40"/>
    </location>
</feature>
<evidence type="ECO:0000256" key="3">
    <source>
        <dbReference type="ARBA" id="ARBA00022553"/>
    </source>
</evidence>
<dbReference type="PROSITE" id="PS50109">
    <property type="entry name" value="HIS_KIN"/>
    <property type="match status" value="1"/>
</dbReference>
<keyword evidence="9" id="KW-1185">Reference proteome</keyword>
<dbReference type="SMART" id="SM00388">
    <property type="entry name" value="HisKA"/>
    <property type="match status" value="1"/>
</dbReference>
<keyword evidence="6" id="KW-0812">Transmembrane</keyword>